<accession>A0A0R2ENG9</accession>
<dbReference type="Proteomes" id="UP000051442">
    <property type="component" value="Unassembled WGS sequence"/>
</dbReference>
<proteinExistence type="predicted"/>
<name>A0A0R2ENG9_9LACO</name>
<evidence type="ECO:0000313" key="2">
    <source>
        <dbReference type="Proteomes" id="UP000051442"/>
    </source>
</evidence>
<dbReference type="OrthoDB" id="2329070at2"/>
<comment type="caution">
    <text evidence="1">The sequence shown here is derived from an EMBL/GenBank/DDBJ whole genome shotgun (WGS) entry which is preliminary data.</text>
</comment>
<dbReference type="RefSeq" id="WP_054734132.1">
    <property type="nucleotide sequence ID" value="NZ_AYZM01000171.1"/>
</dbReference>
<protein>
    <submittedName>
        <fullName evidence="1">Phage head-tail joining protein</fullName>
    </submittedName>
</protein>
<dbReference type="STRING" id="1423804.FD14_GL002496"/>
<reference evidence="1 2" key="1">
    <citation type="journal article" date="2015" name="Genome Announc.">
        <title>Expanding the biotechnology potential of lactobacilli through comparative genomics of 213 strains and associated genera.</title>
        <authorList>
            <person name="Sun Z."/>
            <person name="Harris H.M."/>
            <person name="McCann A."/>
            <person name="Guo C."/>
            <person name="Argimon S."/>
            <person name="Zhang W."/>
            <person name="Yang X."/>
            <person name="Jeffery I.B."/>
            <person name="Cooney J.C."/>
            <person name="Kagawa T.F."/>
            <person name="Liu W."/>
            <person name="Song Y."/>
            <person name="Salvetti E."/>
            <person name="Wrobel A."/>
            <person name="Rasinkangas P."/>
            <person name="Parkhill J."/>
            <person name="Rea M.C."/>
            <person name="O'Sullivan O."/>
            <person name="Ritari J."/>
            <person name="Douillard F.P."/>
            <person name="Paul Ross R."/>
            <person name="Yang R."/>
            <person name="Briner A.E."/>
            <person name="Felis G.E."/>
            <person name="de Vos W.M."/>
            <person name="Barrangou R."/>
            <person name="Klaenhammer T.R."/>
            <person name="Caufield P.W."/>
            <person name="Cui Y."/>
            <person name="Zhang H."/>
            <person name="O'Toole P.W."/>
        </authorList>
    </citation>
    <scope>NUCLEOTIDE SEQUENCE [LARGE SCALE GENOMIC DNA]</scope>
    <source>
        <strain evidence="1 2">DSM 23365</strain>
    </source>
</reference>
<dbReference type="PATRIC" id="fig|1423804.4.peg.2699"/>
<evidence type="ECO:0000313" key="1">
    <source>
        <dbReference type="EMBL" id="KRN17774.1"/>
    </source>
</evidence>
<organism evidence="1 2">
    <name type="scientific">Secundilactobacillus similis DSM 23365 = JCM 2765</name>
    <dbReference type="NCBI Taxonomy" id="1423804"/>
    <lineage>
        <taxon>Bacteria</taxon>
        <taxon>Bacillati</taxon>
        <taxon>Bacillota</taxon>
        <taxon>Bacilli</taxon>
        <taxon>Lactobacillales</taxon>
        <taxon>Lactobacillaceae</taxon>
        <taxon>Secundilactobacillus</taxon>
    </lineage>
</organism>
<sequence length="148" mass="16380">MASHISNETSFDHLLDDLADGFGREERFQANKAGAKKFAQIMKPKVPYRFNLRKGETAHLRDSLINVEHANGSVDVGFTKKSMKGYVARIINDGWIPKPPGGRAKQSNYDPVAGKHFWEATQREAKGEVGKAVAASLKATMDKKVHSQ</sequence>
<dbReference type="AlphaFoldDB" id="A0A0R2ENG9"/>
<gene>
    <name evidence="1" type="ORF">FD14_GL002496</name>
</gene>
<dbReference type="EMBL" id="AYZM01000171">
    <property type="protein sequence ID" value="KRN17774.1"/>
    <property type="molecule type" value="Genomic_DNA"/>
</dbReference>
<keyword evidence="2" id="KW-1185">Reference proteome</keyword>